<evidence type="ECO:0000313" key="1">
    <source>
        <dbReference type="EMBL" id="KAI0049855.1"/>
    </source>
</evidence>
<name>A0ACB8S1I4_9AGAM</name>
<reference evidence="1" key="1">
    <citation type="submission" date="2021-02" db="EMBL/GenBank/DDBJ databases">
        <authorList>
            <consortium name="DOE Joint Genome Institute"/>
            <person name="Ahrendt S."/>
            <person name="Looney B.P."/>
            <person name="Miyauchi S."/>
            <person name="Morin E."/>
            <person name="Drula E."/>
            <person name="Courty P.E."/>
            <person name="Chicoki N."/>
            <person name="Fauchery L."/>
            <person name="Kohler A."/>
            <person name="Kuo A."/>
            <person name="Labutti K."/>
            <person name="Pangilinan J."/>
            <person name="Lipzen A."/>
            <person name="Riley R."/>
            <person name="Andreopoulos W."/>
            <person name="He G."/>
            <person name="Johnson J."/>
            <person name="Barry K.W."/>
            <person name="Grigoriev I.V."/>
            <person name="Nagy L."/>
            <person name="Hibbett D."/>
            <person name="Henrissat B."/>
            <person name="Matheny P.B."/>
            <person name="Labbe J."/>
            <person name="Martin F."/>
        </authorList>
    </citation>
    <scope>NUCLEOTIDE SEQUENCE</scope>
    <source>
        <strain evidence="1">FP105234-sp</strain>
    </source>
</reference>
<dbReference type="Proteomes" id="UP000814033">
    <property type="component" value="Unassembled WGS sequence"/>
</dbReference>
<evidence type="ECO:0000313" key="2">
    <source>
        <dbReference type="Proteomes" id="UP000814033"/>
    </source>
</evidence>
<accession>A0ACB8S1I4</accession>
<organism evidence="1 2">
    <name type="scientific">Auriscalpium vulgare</name>
    <dbReference type="NCBI Taxonomy" id="40419"/>
    <lineage>
        <taxon>Eukaryota</taxon>
        <taxon>Fungi</taxon>
        <taxon>Dikarya</taxon>
        <taxon>Basidiomycota</taxon>
        <taxon>Agaricomycotina</taxon>
        <taxon>Agaricomycetes</taxon>
        <taxon>Russulales</taxon>
        <taxon>Auriscalpiaceae</taxon>
        <taxon>Auriscalpium</taxon>
    </lineage>
</organism>
<comment type="caution">
    <text evidence="1">The sequence shown here is derived from an EMBL/GenBank/DDBJ whole genome shotgun (WGS) entry which is preliminary data.</text>
</comment>
<reference evidence="1" key="2">
    <citation type="journal article" date="2022" name="New Phytol.">
        <title>Evolutionary transition to the ectomycorrhizal habit in the genomes of a hyperdiverse lineage of mushroom-forming fungi.</title>
        <authorList>
            <person name="Looney B."/>
            <person name="Miyauchi S."/>
            <person name="Morin E."/>
            <person name="Drula E."/>
            <person name="Courty P.E."/>
            <person name="Kohler A."/>
            <person name="Kuo A."/>
            <person name="LaButti K."/>
            <person name="Pangilinan J."/>
            <person name="Lipzen A."/>
            <person name="Riley R."/>
            <person name="Andreopoulos W."/>
            <person name="He G."/>
            <person name="Johnson J."/>
            <person name="Nolan M."/>
            <person name="Tritt A."/>
            <person name="Barry K.W."/>
            <person name="Grigoriev I.V."/>
            <person name="Nagy L.G."/>
            <person name="Hibbett D."/>
            <person name="Henrissat B."/>
            <person name="Matheny P.B."/>
            <person name="Labbe J."/>
            <person name="Martin F.M."/>
        </authorList>
    </citation>
    <scope>NUCLEOTIDE SEQUENCE</scope>
    <source>
        <strain evidence="1">FP105234-sp</strain>
    </source>
</reference>
<proteinExistence type="predicted"/>
<protein>
    <submittedName>
        <fullName evidence="1">Uncharacterized protein</fullName>
    </submittedName>
</protein>
<gene>
    <name evidence="1" type="ORF">FA95DRAFT_1677189</name>
</gene>
<dbReference type="EMBL" id="MU275868">
    <property type="protein sequence ID" value="KAI0049855.1"/>
    <property type="molecule type" value="Genomic_DNA"/>
</dbReference>
<keyword evidence="2" id="KW-1185">Reference proteome</keyword>
<sequence>MAQPTASDPATSTPPIPPTVAGRRPGVLDDSQPSRILRHPDASLSFASFDPLTASFADQGKPSAAAARPKRIVVETLPSGHSTWRFVPKAKFAEGLDDEGDWPRIVLIDSTQYLLDQDQWDIHKIDPAYECVVHPHPAHPTIVRKPDSSASSAPTSPSRVGSQKRPRRSDEYSAGPSTKKSRPIIVVDDDGPADSEAEIVEMMVDPQTPKATAPPTQLPERRKTNRPRSTHNQRPLAPSNSFNNNAPPPAREPSAQFSQPSQSSSRSQHSSPPPMAFKRKVSSPELTPESTAPAEGFKPSKRARTQSPPRAAQHAKSRERTMRHKSKLQELIKEQYRASEEKFQQFERALFGSIPEEQHAPTNPTASETKPDIPAEAEHAQPAPAEDQPHEDPNPTPTPTSNEQAPPNPHQQAPPTANEYSDSDSEDDGGESAHDALLAESRAKLAELERDRPLWETQRHARERRERQEREAERARRQQKLWAEEQRRVQEAREAFARRQRAEQAQRERFHQDRLRAERERIEREQAERGRAQARQQRFGMGAWTPQRALERYTTLCTAFDTGKYAAGSAPLTFDAVPWPVLRAPGTFGAEDIDWSAVEGFFVGVRVHMREQDYRALVEKSHRRFHPDRWSARGLLKAVGDEAERGGIEVAANTVAQALTPLWRETKR</sequence>